<proteinExistence type="predicted"/>
<gene>
    <name evidence="1" type="ORF">BGZ65_004536</name>
</gene>
<comment type="caution">
    <text evidence="1">The sequence shown here is derived from an EMBL/GenBank/DDBJ whole genome shotgun (WGS) entry which is preliminary data.</text>
</comment>
<dbReference type="InterPro" id="IPR010982">
    <property type="entry name" value="Lambda_DNA-bd_dom_sf"/>
</dbReference>
<reference evidence="1" key="1">
    <citation type="journal article" date="2020" name="Fungal Divers.">
        <title>Resolving the Mortierellaceae phylogeny through synthesis of multi-gene phylogenetics and phylogenomics.</title>
        <authorList>
            <person name="Vandepol N."/>
            <person name="Liber J."/>
            <person name="Desiro A."/>
            <person name="Na H."/>
            <person name="Kennedy M."/>
            <person name="Barry K."/>
            <person name="Grigoriev I.V."/>
            <person name="Miller A.N."/>
            <person name="O'Donnell K."/>
            <person name="Stajich J.E."/>
            <person name="Bonito G."/>
        </authorList>
    </citation>
    <scope>NUCLEOTIDE SEQUENCE</scope>
    <source>
        <strain evidence="1">MES-2147</strain>
    </source>
</reference>
<sequence length="91" mass="10623">MNSQNPNFKEFLAKVEDPNYQREINRTLPLNASALQVAKYKLCKSILAYKLKNNLNREQIADKIKISKAEVEEILFCEIENFTLDRLVDYA</sequence>
<evidence type="ECO:0000313" key="2">
    <source>
        <dbReference type="Proteomes" id="UP000749646"/>
    </source>
</evidence>
<keyword evidence="2" id="KW-1185">Reference proteome</keyword>
<dbReference type="Gene3D" id="1.10.260.40">
    <property type="entry name" value="lambda repressor-like DNA-binding domains"/>
    <property type="match status" value="1"/>
</dbReference>
<dbReference type="GO" id="GO:0003677">
    <property type="term" value="F:DNA binding"/>
    <property type="evidence" value="ECO:0007669"/>
    <property type="project" value="InterPro"/>
</dbReference>
<dbReference type="OrthoDB" id="2418036at2759"/>
<protein>
    <submittedName>
        <fullName evidence="1">Uncharacterized protein</fullName>
    </submittedName>
</protein>
<dbReference type="EMBL" id="JAAAHW010000007">
    <property type="protein sequence ID" value="KAG0007141.1"/>
    <property type="molecule type" value="Genomic_DNA"/>
</dbReference>
<evidence type="ECO:0000313" key="1">
    <source>
        <dbReference type="EMBL" id="KAG0007141.1"/>
    </source>
</evidence>
<name>A0A9P6SVP3_9FUNG</name>
<accession>A0A9P6SVP3</accession>
<feature type="non-terminal residue" evidence="1">
    <location>
        <position position="91"/>
    </location>
</feature>
<dbReference type="Proteomes" id="UP000749646">
    <property type="component" value="Unassembled WGS sequence"/>
</dbReference>
<dbReference type="AlphaFoldDB" id="A0A9P6SVP3"/>
<organism evidence="1 2">
    <name type="scientific">Modicella reniformis</name>
    <dbReference type="NCBI Taxonomy" id="1440133"/>
    <lineage>
        <taxon>Eukaryota</taxon>
        <taxon>Fungi</taxon>
        <taxon>Fungi incertae sedis</taxon>
        <taxon>Mucoromycota</taxon>
        <taxon>Mortierellomycotina</taxon>
        <taxon>Mortierellomycetes</taxon>
        <taxon>Mortierellales</taxon>
        <taxon>Mortierellaceae</taxon>
        <taxon>Modicella</taxon>
    </lineage>
</organism>